<evidence type="ECO:0000256" key="3">
    <source>
        <dbReference type="ARBA" id="ARBA00022691"/>
    </source>
</evidence>
<comment type="similarity">
    <text evidence="5 6">Belongs to the class I-like SAM-binding methyltransferase superfamily. C5-methyltransferase family.</text>
</comment>
<evidence type="ECO:0000256" key="2">
    <source>
        <dbReference type="ARBA" id="ARBA00022679"/>
    </source>
</evidence>
<dbReference type="OrthoDB" id="9813719at2"/>
<evidence type="ECO:0000313" key="8">
    <source>
        <dbReference type="EMBL" id="SEN82675.1"/>
    </source>
</evidence>
<dbReference type="InterPro" id="IPR018117">
    <property type="entry name" value="C5_DNA_meth_AS"/>
</dbReference>
<name>A0A1H8JQ81_9BACL</name>
<accession>A0A1H8JQ81</accession>
<feature type="active site" evidence="5">
    <location>
        <position position="78"/>
    </location>
</feature>
<dbReference type="SUPFAM" id="SSF53335">
    <property type="entry name" value="S-adenosyl-L-methionine-dependent methyltransferases"/>
    <property type="match status" value="1"/>
</dbReference>
<dbReference type="EC" id="2.1.1.37" evidence="7"/>
<dbReference type="RefSeq" id="WP_089973381.1">
    <property type="nucleotide sequence ID" value="NZ_FOCQ01000036.1"/>
</dbReference>
<dbReference type="AlphaFoldDB" id="A0A1H8JQ81"/>
<organism evidence="8 9">
    <name type="scientific">Lihuaxuella thermophila</name>
    <dbReference type="NCBI Taxonomy" id="1173111"/>
    <lineage>
        <taxon>Bacteria</taxon>
        <taxon>Bacillati</taxon>
        <taxon>Bacillota</taxon>
        <taxon>Bacilli</taxon>
        <taxon>Bacillales</taxon>
        <taxon>Thermoactinomycetaceae</taxon>
        <taxon>Lihuaxuella</taxon>
    </lineage>
</organism>
<dbReference type="PANTHER" id="PTHR10629">
    <property type="entry name" value="CYTOSINE-SPECIFIC METHYLTRANSFERASE"/>
    <property type="match status" value="1"/>
</dbReference>
<dbReference type="PROSITE" id="PS00094">
    <property type="entry name" value="C5_MTASE_1"/>
    <property type="match status" value="1"/>
</dbReference>
<keyword evidence="1 5" id="KW-0489">Methyltransferase</keyword>
<dbReference type="InterPro" id="IPR029063">
    <property type="entry name" value="SAM-dependent_MTases_sf"/>
</dbReference>
<evidence type="ECO:0000256" key="1">
    <source>
        <dbReference type="ARBA" id="ARBA00022603"/>
    </source>
</evidence>
<dbReference type="EMBL" id="FOCQ01000036">
    <property type="protein sequence ID" value="SEN82675.1"/>
    <property type="molecule type" value="Genomic_DNA"/>
</dbReference>
<sequence>MTYWELKKANRYELYCKYLKGEISREKLYTQLPEEYKNIVINREISQETIVQIFETIDSNMNILGEKSVDIIIGGPPCQAYSLVGRARDPHGKKNDPRNYLYKQYIKFLEKYKPKMFVFENVPGIFSANNGALFEEMKKDIQSLGYTLEGKILDASKHGVLQQRKRVILIGWMNGSNLGFPDIEEVTHNHQVSELLLDLPPLEPGESYRWCNYIREASSYLVEAGIREDDFVTQHISRTHNERDRKIYKLVIEAWERDKRRLKYTDLPSELRTHKNLRSFLDRFKVVAADLPFCHTMVAHISKDGHYYIHPDITQLRSLSVREAARIQSFPDNYYFEGSRTAMFTQIGNAVPPILSEKIAIGVMEELKKLS</sequence>
<dbReference type="Proteomes" id="UP000199695">
    <property type="component" value="Unassembled WGS sequence"/>
</dbReference>
<dbReference type="InterPro" id="IPR001525">
    <property type="entry name" value="C5_MeTfrase"/>
</dbReference>
<dbReference type="PANTHER" id="PTHR10629:SF52">
    <property type="entry name" value="DNA (CYTOSINE-5)-METHYLTRANSFERASE 1"/>
    <property type="match status" value="1"/>
</dbReference>
<dbReference type="InterPro" id="IPR050390">
    <property type="entry name" value="C5-Methyltransferase"/>
</dbReference>
<gene>
    <name evidence="8" type="ORF">SAMN05444955_1361</name>
</gene>
<reference evidence="8 9" key="1">
    <citation type="submission" date="2016-10" db="EMBL/GenBank/DDBJ databases">
        <authorList>
            <person name="de Groot N.N."/>
        </authorList>
    </citation>
    <scope>NUCLEOTIDE SEQUENCE [LARGE SCALE GENOMIC DNA]</scope>
    <source>
        <strain evidence="8 9">DSM 46701</strain>
    </source>
</reference>
<evidence type="ECO:0000256" key="4">
    <source>
        <dbReference type="ARBA" id="ARBA00022747"/>
    </source>
</evidence>
<dbReference type="STRING" id="1173111.SAMN05444955_1361"/>
<dbReference type="InterPro" id="IPR031303">
    <property type="entry name" value="C5_meth_CS"/>
</dbReference>
<keyword evidence="4" id="KW-0680">Restriction system</keyword>
<evidence type="ECO:0000256" key="7">
    <source>
        <dbReference type="RuleBase" id="RU000417"/>
    </source>
</evidence>
<dbReference type="GO" id="GO:0032259">
    <property type="term" value="P:methylation"/>
    <property type="evidence" value="ECO:0007669"/>
    <property type="project" value="UniProtKB-KW"/>
</dbReference>
<dbReference type="GO" id="GO:0003886">
    <property type="term" value="F:DNA (cytosine-5-)-methyltransferase activity"/>
    <property type="evidence" value="ECO:0007669"/>
    <property type="project" value="UniProtKB-EC"/>
</dbReference>
<keyword evidence="2 5" id="KW-0808">Transferase</keyword>
<comment type="catalytic activity">
    <reaction evidence="7">
        <text>a 2'-deoxycytidine in DNA + S-adenosyl-L-methionine = a 5-methyl-2'-deoxycytidine in DNA + S-adenosyl-L-homocysteine + H(+)</text>
        <dbReference type="Rhea" id="RHEA:13681"/>
        <dbReference type="Rhea" id="RHEA-COMP:11369"/>
        <dbReference type="Rhea" id="RHEA-COMP:11370"/>
        <dbReference type="ChEBI" id="CHEBI:15378"/>
        <dbReference type="ChEBI" id="CHEBI:57856"/>
        <dbReference type="ChEBI" id="CHEBI:59789"/>
        <dbReference type="ChEBI" id="CHEBI:85452"/>
        <dbReference type="ChEBI" id="CHEBI:85454"/>
        <dbReference type="EC" id="2.1.1.37"/>
    </reaction>
</comment>
<dbReference type="PROSITE" id="PS51679">
    <property type="entry name" value="SAM_MT_C5"/>
    <property type="match status" value="1"/>
</dbReference>
<proteinExistence type="inferred from homology"/>
<dbReference type="Gene3D" id="3.90.120.10">
    <property type="entry name" value="DNA Methylase, subunit A, domain 2"/>
    <property type="match status" value="1"/>
</dbReference>
<dbReference type="GO" id="GO:0009307">
    <property type="term" value="P:DNA restriction-modification system"/>
    <property type="evidence" value="ECO:0007669"/>
    <property type="project" value="UniProtKB-KW"/>
</dbReference>
<dbReference type="GO" id="GO:0044027">
    <property type="term" value="P:negative regulation of gene expression via chromosomal CpG island methylation"/>
    <property type="evidence" value="ECO:0007669"/>
    <property type="project" value="TreeGrafter"/>
</dbReference>
<evidence type="ECO:0000256" key="5">
    <source>
        <dbReference type="PROSITE-ProRule" id="PRU01016"/>
    </source>
</evidence>
<dbReference type="PRINTS" id="PR00105">
    <property type="entry name" value="C5METTRFRASE"/>
</dbReference>
<keyword evidence="3 5" id="KW-0949">S-adenosyl-L-methionine</keyword>
<protein>
    <recommendedName>
        <fullName evidence="7">Cytosine-specific methyltransferase</fullName>
        <ecNumber evidence="7">2.1.1.37</ecNumber>
    </recommendedName>
</protein>
<evidence type="ECO:0000256" key="6">
    <source>
        <dbReference type="RuleBase" id="RU000416"/>
    </source>
</evidence>
<dbReference type="Gene3D" id="3.40.50.150">
    <property type="entry name" value="Vaccinia Virus protein VP39"/>
    <property type="match status" value="1"/>
</dbReference>
<dbReference type="Pfam" id="PF00145">
    <property type="entry name" value="DNA_methylase"/>
    <property type="match status" value="1"/>
</dbReference>
<dbReference type="NCBIfam" id="TIGR00675">
    <property type="entry name" value="dcm"/>
    <property type="match status" value="1"/>
</dbReference>
<evidence type="ECO:0000313" key="9">
    <source>
        <dbReference type="Proteomes" id="UP000199695"/>
    </source>
</evidence>
<dbReference type="PROSITE" id="PS00095">
    <property type="entry name" value="C5_MTASE_2"/>
    <property type="match status" value="1"/>
</dbReference>
<keyword evidence="9" id="KW-1185">Reference proteome</keyword>
<dbReference type="GO" id="GO:0003677">
    <property type="term" value="F:DNA binding"/>
    <property type="evidence" value="ECO:0007669"/>
    <property type="project" value="TreeGrafter"/>
</dbReference>